<comment type="caution">
    <text evidence="2">The sequence shown here is derived from an EMBL/GenBank/DDBJ whole genome shotgun (WGS) entry which is preliminary data.</text>
</comment>
<protein>
    <recommendedName>
        <fullName evidence="1">Cathepsin propeptide inhibitor domain-containing protein</fullName>
    </recommendedName>
</protein>
<name>A0AAV6YF37_9LAMI</name>
<dbReference type="AlphaFoldDB" id="A0AAV6YF37"/>
<evidence type="ECO:0000313" key="3">
    <source>
        <dbReference type="Proteomes" id="UP000826271"/>
    </source>
</evidence>
<dbReference type="SUPFAM" id="SSF54001">
    <property type="entry name" value="Cysteine proteinases"/>
    <property type="match status" value="1"/>
</dbReference>
<dbReference type="Gene3D" id="1.10.287.2250">
    <property type="match status" value="1"/>
</dbReference>
<dbReference type="Pfam" id="PF08246">
    <property type="entry name" value="Inhibitor_I29"/>
    <property type="match status" value="1"/>
</dbReference>
<evidence type="ECO:0000313" key="2">
    <source>
        <dbReference type="EMBL" id="KAG8389970.1"/>
    </source>
</evidence>
<dbReference type="EMBL" id="WHWC01000001">
    <property type="protein sequence ID" value="KAG8389970.1"/>
    <property type="molecule type" value="Genomic_DNA"/>
</dbReference>
<accession>A0AAV6YF37</accession>
<organism evidence="2 3">
    <name type="scientific">Buddleja alternifolia</name>
    <dbReference type="NCBI Taxonomy" id="168488"/>
    <lineage>
        <taxon>Eukaryota</taxon>
        <taxon>Viridiplantae</taxon>
        <taxon>Streptophyta</taxon>
        <taxon>Embryophyta</taxon>
        <taxon>Tracheophyta</taxon>
        <taxon>Spermatophyta</taxon>
        <taxon>Magnoliopsida</taxon>
        <taxon>eudicotyledons</taxon>
        <taxon>Gunneridae</taxon>
        <taxon>Pentapetalae</taxon>
        <taxon>asterids</taxon>
        <taxon>lamiids</taxon>
        <taxon>Lamiales</taxon>
        <taxon>Scrophulariaceae</taxon>
        <taxon>Buddlejeae</taxon>
        <taxon>Buddleja</taxon>
    </lineage>
</organism>
<gene>
    <name evidence="2" type="ORF">BUALT_Bualt01G0034800</name>
</gene>
<dbReference type="InterPro" id="IPR013201">
    <property type="entry name" value="Prot_inhib_I29"/>
</dbReference>
<evidence type="ECO:0000259" key="1">
    <source>
        <dbReference type="SMART" id="SM00848"/>
    </source>
</evidence>
<dbReference type="SMART" id="SM00848">
    <property type="entry name" value="Inhibitor_I29"/>
    <property type="match status" value="1"/>
</dbReference>
<keyword evidence="3" id="KW-1185">Reference proteome</keyword>
<reference evidence="2" key="1">
    <citation type="submission" date="2019-10" db="EMBL/GenBank/DDBJ databases">
        <authorList>
            <person name="Zhang R."/>
            <person name="Pan Y."/>
            <person name="Wang J."/>
            <person name="Ma R."/>
            <person name="Yu S."/>
        </authorList>
    </citation>
    <scope>NUCLEOTIDE SEQUENCE</scope>
    <source>
        <strain evidence="2">LA-IB0</strain>
        <tissue evidence="2">Leaf</tissue>
    </source>
</reference>
<dbReference type="Proteomes" id="UP000826271">
    <property type="component" value="Unassembled WGS sequence"/>
</dbReference>
<dbReference type="InterPro" id="IPR038765">
    <property type="entry name" value="Papain-like_cys_pep_sf"/>
</dbReference>
<proteinExistence type="predicted"/>
<feature type="domain" description="Cathepsin propeptide inhibitor" evidence="1">
    <location>
        <begin position="38"/>
        <end position="88"/>
    </location>
</feature>
<sequence>MAAALRRSSSLTRVMTWNSGLIRAFSTRRRSSPISKLFDSWCEKYKKTYPSEEVKEERYHAFRKSYKFVQRHSGCTLNEFADRDPDFLKTKVGGTIYPENPAVHGTYYVGTGGGPCGGGDGNQDFNK</sequence>